<evidence type="ECO:0000313" key="3">
    <source>
        <dbReference type="EMBL" id="SBS83123.1"/>
    </source>
</evidence>
<reference evidence="4" key="1">
    <citation type="submission" date="2016-05" db="EMBL/GenBank/DDBJ databases">
        <authorList>
            <person name="Naeem Raeece"/>
        </authorList>
    </citation>
    <scope>NUCLEOTIDE SEQUENCE [LARGE SCALE GENOMIC DNA]</scope>
</reference>
<organism evidence="3 4">
    <name type="scientific">Plasmodium ovale curtisi</name>
    <dbReference type="NCBI Taxonomy" id="864141"/>
    <lineage>
        <taxon>Eukaryota</taxon>
        <taxon>Sar</taxon>
        <taxon>Alveolata</taxon>
        <taxon>Apicomplexa</taxon>
        <taxon>Aconoidasida</taxon>
        <taxon>Haemosporida</taxon>
        <taxon>Plasmodiidae</taxon>
        <taxon>Plasmodium</taxon>
        <taxon>Plasmodium (Plasmodium)</taxon>
    </lineage>
</organism>
<gene>
    <name evidence="3" type="ORF">POVCU1_008750</name>
</gene>
<proteinExistence type="predicted"/>
<feature type="region of interest" description="Disordered" evidence="1">
    <location>
        <begin position="109"/>
        <end position="129"/>
    </location>
</feature>
<accession>A0A1A8VWB0</accession>
<feature type="region of interest" description="Disordered" evidence="1">
    <location>
        <begin position="21"/>
        <end position="51"/>
    </location>
</feature>
<dbReference type="Proteomes" id="UP000078546">
    <property type="component" value="Unassembled WGS sequence"/>
</dbReference>
<evidence type="ECO:0000256" key="1">
    <source>
        <dbReference type="SAM" id="MobiDB-lite"/>
    </source>
</evidence>
<name>A0A1A8VWB0_PLAOA</name>
<evidence type="ECO:0000313" key="4">
    <source>
        <dbReference type="Proteomes" id="UP000078546"/>
    </source>
</evidence>
<dbReference type="EMBL" id="FLQV01000153">
    <property type="protein sequence ID" value="SBS83123.1"/>
    <property type="molecule type" value="Genomic_DNA"/>
</dbReference>
<keyword evidence="2" id="KW-0472">Membrane</keyword>
<feature type="compositionally biased region" description="Basic residues" evidence="1">
    <location>
        <begin position="41"/>
        <end position="50"/>
    </location>
</feature>
<evidence type="ECO:0000256" key="2">
    <source>
        <dbReference type="SAM" id="Phobius"/>
    </source>
</evidence>
<keyword evidence="2" id="KW-0812">Transmembrane</keyword>
<feature type="transmembrane region" description="Helical" evidence="2">
    <location>
        <begin position="2220"/>
        <end position="2242"/>
    </location>
</feature>
<sequence>MGNFEKPLFCKNADASAIRHEEVSNRRNNYTKSGEEDKGGGAKRTHKQTTRKTVELTAEVTTWGEEGKKIWQKAERMSDAQTRVVEECCSTNSLILGRLLVATPSRKVNTEGHGEAGEENLPGIPRNLGDDNIKRRSQCENLVPFYFNAPQYWNMSGDINISDYYSLRWDVNYIYFEKVNHKTFVNFNLYSIYVKNVELYEHRDRNIMILRREVMEGEVKFVHFIDQDVSLHTLEKRIFYFIIRLKKPLHDDTCVKVGLDVNIGKAPITSFEDGMVVHQEKKSKRPLHHKSYIIIRENYYYASNDDFYFTPEDSENDTYIDDNGAKFVIVYSVLLFPQFDKKCNISFFSFLNGEITKKKNFSMQLRKIMLNNNYFHNMNIDSVLKHTYNNMTCSEKCVKSIFTKNGLLIHNLLENNYMYKFEIVYKLTENLNKDQGNYENNTVNGWTYNINSKTYFNMEFSVVMSLKDQSFIDYVKEYFNSECIHNSFFVKKIVQIGIYKGRNDNVISSFSMKKCQEKDKHRCNFTELNNEYVIYGRIIQLNDSYVLNFDPINLFREEEKVHIHISEDSLFNFTLTTTLENIYVNLLKGNSTQNVCNTYYLHHINEYNIFSFQSKDKAPFMHYHFNTTFGDKKKYSKDHRLKKFSLQNVVYINCVLPKGEYDLRIVMNDYISICQPNDVQLTIFPLHIYEERHTCGREMHVLTDLIYYHLRGEGRRGGSSGEGNRPIKNELTEPSSEQSRTISHNVYETMWELNNPLFENFDFVVLHENIIDEEVDEIVVTVNTSAFVDIFLVITESVGEESYYYVYKNSRGVAKYGLKFGGPFHMYLLAPSLHYEDRKICGFFFVDVDLVLLGKKAKGKTPRREDHTVGEETLSSVDEPQGRNVVQRTIHLPELIIGYDTYAFSNFCYVPSYKKHVLTIYVQENSIVKINCFTQNPIYIYLLNSEQKKIHDGYNHLYVESFTKGEYHVVFEFNLQSEKEASSFFYLQIYIYHFNLLERCAFDNPSEALSSSEELPLSSALRIDPLRSDPSQSNDVYDFSIYNEMSTAKDGIKVVDPTSFLFNDEHSYFFFKNMFIVIFSNKIISKKVILPRVATHLEASPFMLKIELIFHNNFLPLKLRVQDITNSLLYHSSYTYKNKIILTLTLSNGRVRVLNLLIDMYEDVSDSLKSNYCPYAYLHFVYTNEVEAYRKIGASGLSHGAIDLPLLLNSLLLRAVRGVDDKGEEIRINTSSDNVDSASTPPIEGGVTFRSPVFPVMVNQSVNYTIEMVNNDTMLFIADNDVFINIYLSKENGIVVLKMYHCLSTGILEKGSGIQYDEVHKNFLSISKEIASLSGKHVYLSTYLERGLYVLKFERDSSPIHVNVSVIWNSNREDPTIIGYVKRQEHANKLVNYASREVLPVMSMHRMNVSAQGTASATDISPAGDPILRKETHLFFGKELHCSGVKQVFRESKKVASVPFFFDEIVKTKLFAVYSGRTTHILVKKNADNMLIYERFYVCLGRETNGYYEQYSGEASRDESDQHNEGKYPLFGITVEDVAQIYVEIKPHYHFFIYPFELNVTSSSSYFSHSSGGKNFVSTNLGKGEYEIDLRFPEWTNNDIKSVMFDFVILLTFPIWEAYDTEVLSKKGTKMLLRDDTCNVSMYRSLFNKVDLINTTENDIIVSKNIISPKFKNKYFHVFDKYFIRDYQQEIFFTIPSGGYILKIFAVVDSEIGEGNDQGEGFPGESHPQGTGRVVDFPANYVNSFLNVRNVFNIRIVESDLNGLGGKNNNVEDKKEEISYVAPVYSNESEDYILVVYKVYTNFKMIIKTNNYDCNYFQLILNLHSVNSYSDVHHFSHAYNFNSYLKNIFDTLTVKAKLHDGINFEQKKLSTYNHVSITTSIVYLKNINPLELFSYPLSIKKGSYFKISVGYNFTQAHFEAKLGKNGEPICSGSKEKVNLKDDTINVFESISLFLDEGEYSLQILSHDLIEDSVNISKKFSFPFYLELDIFEFMHEKIENPILLDIFPHNSVPLDRNYPFFVDLIFWGELRGRAVYAEDGKQKRVQLRSGRMHTHGNVEIHKLILPPEEMAHMENNFVILFDAKESNQMNREKEKRLYFSFSTISTNVLSKNSSYEPIREKQNVMSESKEGNRQIHPESVNTSFLLEYGQRDAKRDDSIQENSNKDNFFDLDTVIRNYRLSQKKDKEYMPVSGEAPPKGESSTCIPLSIFALEIYCFEKNYFLLFLFVVFILCISCAFLFLLIKLWKNWTYYSSYDVITENEEEVTLFDDDI</sequence>
<protein>
    <submittedName>
        <fullName evidence="3">Uncharacterized protein</fullName>
    </submittedName>
</protein>
<feature type="region of interest" description="Disordered" evidence="1">
    <location>
        <begin position="714"/>
        <end position="740"/>
    </location>
</feature>
<keyword evidence="2" id="KW-1133">Transmembrane helix</keyword>